<dbReference type="SUPFAM" id="SSF52499">
    <property type="entry name" value="Isochorismatase-like hydrolases"/>
    <property type="match status" value="1"/>
</dbReference>
<accession>A0A9X3PME3</accession>
<dbReference type="InterPro" id="IPR036380">
    <property type="entry name" value="Isochorismatase-like_sf"/>
</dbReference>
<evidence type="ECO:0000256" key="1">
    <source>
        <dbReference type="ARBA" id="ARBA00022801"/>
    </source>
</evidence>
<sequence length="203" mass="21561">MTVQRALVVIDVQNEYFTGNLPIAYPPRDASLANINAAIAAARAAGIPVIAVQHSSPETSPLFARGTHAWELHPELGAHDHLVEKAKASSFHGTNLNDLLAGVDTVAIAGYMTQNCDESTARDAFHLGYAVEFLADATGTVPLANAAGAMSAEDVHHGVLTVMQSNFAQVVSTSDWIEAVEKGERFDRPSIWASTAVARESQV</sequence>
<evidence type="ECO:0000313" key="5">
    <source>
        <dbReference type="Proteomes" id="UP001145799"/>
    </source>
</evidence>
<keyword evidence="6" id="KW-1185">Reference proteome</keyword>
<evidence type="ECO:0000313" key="3">
    <source>
        <dbReference type="EMBL" id="MDA1386456.1"/>
    </source>
</evidence>
<dbReference type="EMBL" id="JAPZVQ010000009">
    <property type="protein sequence ID" value="MDA1386456.1"/>
    <property type="molecule type" value="Genomic_DNA"/>
</dbReference>
<dbReference type="PANTHER" id="PTHR43540:SF6">
    <property type="entry name" value="ISOCHORISMATASE-LIKE DOMAIN-CONTAINING PROTEIN"/>
    <property type="match status" value="1"/>
</dbReference>
<comment type="caution">
    <text evidence="3">The sequence shown here is derived from an EMBL/GenBank/DDBJ whole genome shotgun (WGS) entry which is preliminary data.</text>
</comment>
<dbReference type="EMBL" id="JAVDYD010000001">
    <property type="protein sequence ID" value="MDR7338972.1"/>
    <property type="molecule type" value="Genomic_DNA"/>
</dbReference>
<evidence type="ECO:0000313" key="6">
    <source>
        <dbReference type="Proteomes" id="UP001183604"/>
    </source>
</evidence>
<gene>
    <name evidence="4" type="ORF">J2S69_002691</name>
    <name evidence="3" type="ORF">O2L01_15775</name>
</gene>
<dbReference type="Pfam" id="PF00857">
    <property type="entry name" value="Isochorismatase"/>
    <property type="match status" value="1"/>
</dbReference>
<protein>
    <submittedName>
        <fullName evidence="3">Cysteine hydrolase family protein</fullName>
    </submittedName>
    <submittedName>
        <fullName evidence="4">Nicotinamidase-related amidase</fullName>
    </submittedName>
</protein>
<reference evidence="3" key="1">
    <citation type="submission" date="2022-12" db="EMBL/GenBank/DDBJ databases">
        <title>Gycomyces niveus sp.nov., a novel actinomycete isolated from soil in Shouguang.</title>
        <authorList>
            <person name="Yang X."/>
        </authorList>
    </citation>
    <scope>NUCLEOTIDE SEQUENCE</scope>
    <source>
        <strain evidence="3">DSM 44724</strain>
    </source>
</reference>
<feature type="domain" description="Isochorismatase-like" evidence="2">
    <location>
        <begin position="6"/>
        <end position="174"/>
    </location>
</feature>
<keyword evidence="1 3" id="KW-0378">Hydrolase</keyword>
<dbReference type="AlphaFoldDB" id="A0A9X3PME3"/>
<dbReference type="InterPro" id="IPR000868">
    <property type="entry name" value="Isochorismatase-like_dom"/>
</dbReference>
<dbReference type="Proteomes" id="UP001145799">
    <property type="component" value="Unassembled WGS sequence"/>
</dbReference>
<evidence type="ECO:0000259" key="2">
    <source>
        <dbReference type="Pfam" id="PF00857"/>
    </source>
</evidence>
<proteinExistence type="predicted"/>
<organism evidence="3 5">
    <name type="scientific">Glycomyces lechevalierae</name>
    <dbReference type="NCBI Taxonomy" id="256034"/>
    <lineage>
        <taxon>Bacteria</taxon>
        <taxon>Bacillati</taxon>
        <taxon>Actinomycetota</taxon>
        <taxon>Actinomycetes</taxon>
        <taxon>Glycomycetales</taxon>
        <taxon>Glycomycetaceae</taxon>
        <taxon>Glycomyces</taxon>
    </lineage>
</organism>
<dbReference type="CDD" id="cd01014">
    <property type="entry name" value="nicotinamidase_related"/>
    <property type="match status" value="1"/>
</dbReference>
<name>A0A9X3PME3_9ACTN</name>
<dbReference type="InterPro" id="IPR050272">
    <property type="entry name" value="Isochorismatase-like_hydrls"/>
</dbReference>
<evidence type="ECO:0000313" key="4">
    <source>
        <dbReference type="EMBL" id="MDR7338972.1"/>
    </source>
</evidence>
<dbReference type="Gene3D" id="3.40.50.850">
    <property type="entry name" value="Isochorismatase-like"/>
    <property type="match status" value="1"/>
</dbReference>
<reference evidence="4 6" key="2">
    <citation type="submission" date="2023-07" db="EMBL/GenBank/DDBJ databases">
        <title>Sequencing the genomes of 1000 actinobacteria strains.</title>
        <authorList>
            <person name="Klenk H.-P."/>
        </authorList>
    </citation>
    <scope>NUCLEOTIDE SEQUENCE [LARGE SCALE GENOMIC DNA]</scope>
    <source>
        <strain evidence="4 6">DSM 44724</strain>
    </source>
</reference>
<dbReference type="Proteomes" id="UP001183604">
    <property type="component" value="Unassembled WGS sequence"/>
</dbReference>
<dbReference type="PANTHER" id="PTHR43540">
    <property type="entry name" value="PEROXYUREIDOACRYLATE/UREIDOACRYLATE AMIDOHYDROLASE-RELATED"/>
    <property type="match status" value="1"/>
</dbReference>
<dbReference type="GO" id="GO:0016787">
    <property type="term" value="F:hydrolase activity"/>
    <property type="evidence" value="ECO:0007669"/>
    <property type="project" value="UniProtKB-KW"/>
</dbReference>
<dbReference type="RefSeq" id="WP_270122923.1">
    <property type="nucleotide sequence ID" value="NZ_BAAAOM010000004.1"/>
</dbReference>